<sequence length="540" mass="60791">MADDDSSTSSDSLSSNEEQSHSTSTNTTVDATSTKEMDKIENTNVKNNDDDDDDDDDEVVADGVVADINDGYDDDDSRKIFLSRIPQSFNEEIITRILETKFGVGCVVNVSIVHDKQQIHENDNGGGNDTDKKKMKSGMKHDEQQRLPHRGFAFVTFISTTKYQEAILAGTVRGSAKMNTNTSTTSKRKHTMYIRPVLRDDDTSNHATKHNDNRNKYSEDGKNSKDICFLWKKHRCPYGDGCKFVHVGEGGCAVVNSTSTPNVKHDGDGDGDATGTSSKKKHCFNFKKSGKCKAGDDCPFLHDINVTTTKTKHREEEGAEVGKQKDKSQIMCINWKNKGKCRKGEKCPYRHGNSNDPIRGTVVVGKEEGKVANEEIDDGVQTTADTKEKKRKRKENKQRQSLSIRIFGLNYNTTPDDVRTLLQQCGPIMELTFPTFEDSGRSKGYCGVLFQSPKAVEKAILLDGCELHDRWLRIQEGKMFLKKWEEVENDRRKEQGWGTNDDDETEEKDGRNATIDEKEKIVLGEFGQRVKKRKKHGYKD</sequence>
<feature type="domain" description="C3H1-type" evidence="8">
    <location>
        <begin position="277"/>
        <end position="305"/>
    </location>
</feature>
<feature type="domain" description="RRM" evidence="7">
    <location>
        <begin position="78"/>
        <end position="185"/>
    </location>
</feature>
<gene>
    <name evidence="9" type="ORF">ACHAWU_007480</name>
</gene>
<comment type="caution">
    <text evidence="9">The sequence shown here is derived from an EMBL/GenBank/DDBJ whole genome shotgun (WGS) entry which is preliminary data.</text>
</comment>
<dbReference type="AlphaFoldDB" id="A0ABD3MR44"/>
<evidence type="ECO:0000256" key="2">
    <source>
        <dbReference type="ARBA" id="ARBA00022771"/>
    </source>
</evidence>
<evidence type="ECO:0000259" key="8">
    <source>
        <dbReference type="PROSITE" id="PS50103"/>
    </source>
</evidence>
<feature type="region of interest" description="Disordered" evidence="6">
    <location>
        <begin position="258"/>
        <end position="279"/>
    </location>
</feature>
<keyword evidence="2 5" id="KW-0863">Zinc-finger</keyword>
<organism evidence="9 10">
    <name type="scientific">Discostella pseudostelligera</name>
    <dbReference type="NCBI Taxonomy" id="259834"/>
    <lineage>
        <taxon>Eukaryota</taxon>
        <taxon>Sar</taxon>
        <taxon>Stramenopiles</taxon>
        <taxon>Ochrophyta</taxon>
        <taxon>Bacillariophyta</taxon>
        <taxon>Coscinodiscophyceae</taxon>
        <taxon>Thalassiosirophycidae</taxon>
        <taxon>Stephanodiscales</taxon>
        <taxon>Stephanodiscaceae</taxon>
        <taxon>Discostella</taxon>
    </lineage>
</organism>
<feature type="compositionally biased region" description="Low complexity" evidence="6">
    <location>
        <begin position="7"/>
        <end position="32"/>
    </location>
</feature>
<dbReference type="SMART" id="SM00356">
    <property type="entry name" value="ZnF_C3H1"/>
    <property type="match status" value="3"/>
</dbReference>
<feature type="region of interest" description="Disordered" evidence="6">
    <location>
        <begin position="491"/>
        <end position="516"/>
    </location>
</feature>
<proteinExistence type="predicted"/>
<dbReference type="EMBL" id="JALLBG020000085">
    <property type="protein sequence ID" value="KAL3766445.1"/>
    <property type="molecule type" value="Genomic_DNA"/>
</dbReference>
<evidence type="ECO:0000256" key="1">
    <source>
        <dbReference type="ARBA" id="ARBA00022723"/>
    </source>
</evidence>
<feature type="domain" description="C3H1-type" evidence="8">
    <location>
        <begin position="222"/>
        <end position="249"/>
    </location>
</feature>
<evidence type="ECO:0000313" key="9">
    <source>
        <dbReference type="EMBL" id="KAL3766445.1"/>
    </source>
</evidence>
<dbReference type="InterPro" id="IPR036855">
    <property type="entry name" value="Znf_CCCH_sf"/>
</dbReference>
<dbReference type="SUPFAM" id="SSF90229">
    <property type="entry name" value="CCCH zinc finger"/>
    <property type="match status" value="2"/>
</dbReference>
<feature type="region of interest" description="Disordered" evidence="6">
    <location>
        <begin position="118"/>
        <end position="143"/>
    </location>
</feature>
<feature type="domain" description="RRM" evidence="7">
    <location>
        <begin position="402"/>
        <end position="479"/>
    </location>
</feature>
<dbReference type="Gene3D" id="4.10.1000.10">
    <property type="entry name" value="Zinc finger, CCCH-type"/>
    <property type="match status" value="2"/>
</dbReference>
<keyword evidence="10" id="KW-1185">Reference proteome</keyword>
<evidence type="ECO:0000313" key="10">
    <source>
        <dbReference type="Proteomes" id="UP001530293"/>
    </source>
</evidence>
<evidence type="ECO:0000259" key="7">
    <source>
        <dbReference type="PROSITE" id="PS50102"/>
    </source>
</evidence>
<name>A0ABD3MR44_9STRA</name>
<dbReference type="Proteomes" id="UP001530293">
    <property type="component" value="Unassembled WGS sequence"/>
</dbReference>
<dbReference type="InterPro" id="IPR035979">
    <property type="entry name" value="RBD_domain_sf"/>
</dbReference>
<evidence type="ECO:0000256" key="5">
    <source>
        <dbReference type="PROSITE-ProRule" id="PRU00723"/>
    </source>
</evidence>
<dbReference type="SUPFAM" id="SSF54928">
    <property type="entry name" value="RNA-binding domain, RBD"/>
    <property type="match status" value="2"/>
</dbReference>
<keyword evidence="3 5" id="KW-0862">Zinc</keyword>
<dbReference type="CDD" id="cd00590">
    <property type="entry name" value="RRM_SF"/>
    <property type="match status" value="1"/>
</dbReference>
<dbReference type="Pfam" id="PF14608">
    <property type="entry name" value="zf-CCCH_2"/>
    <property type="match status" value="3"/>
</dbReference>
<protein>
    <submittedName>
        <fullName evidence="9">Uncharacterized protein</fullName>
    </submittedName>
</protein>
<dbReference type="PROSITE" id="PS50103">
    <property type="entry name" value="ZF_C3H1"/>
    <property type="match status" value="3"/>
</dbReference>
<keyword evidence="1 5" id="KW-0479">Metal-binding</keyword>
<dbReference type="Pfam" id="PF00076">
    <property type="entry name" value="RRM_1"/>
    <property type="match status" value="1"/>
</dbReference>
<feature type="region of interest" description="Disordered" evidence="6">
    <location>
        <begin position="201"/>
        <end position="221"/>
    </location>
</feature>
<accession>A0ABD3MR44</accession>
<feature type="compositionally biased region" description="Acidic residues" evidence="6">
    <location>
        <begin position="49"/>
        <end position="58"/>
    </location>
</feature>
<feature type="zinc finger region" description="C3H1-type" evidence="5">
    <location>
        <begin position="277"/>
        <end position="305"/>
    </location>
</feature>
<dbReference type="PANTHER" id="PTHR15241">
    <property type="entry name" value="TRANSFORMER-2-RELATED"/>
    <property type="match status" value="1"/>
</dbReference>
<evidence type="ECO:0000256" key="6">
    <source>
        <dbReference type="SAM" id="MobiDB-lite"/>
    </source>
</evidence>
<feature type="zinc finger region" description="C3H1-type" evidence="5">
    <location>
        <begin position="222"/>
        <end position="249"/>
    </location>
</feature>
<feature type="region of interest" description="Disordered" evidence="6">
    <location>
        <begin position="372"/>
        <end position="397"/>
    </location>
</feature>
<keyword evidence="4" id="KW-0694">RNA-binding</keyword>
<feature type="region of interest" description="Disordered" evidence="6">
    <location>
        <begin position="1"/>
        <end position="58"/>
    </location>
</feature>
<dbReference type="GO" id="GO:0008270">
    <property type="term" value="F:zinc ion binding"/>
    <property type="evidence" value="ECO:0007669"/>
    <property type="project" value="UniProtKB-KW"/>
</dbReference>
<evidence type="ECO:0000256" key="3">
    <source>
        <dbReference type="ARBA" id="ARBA00022833"/>
    </source>
</evidence>
<dbReference type="InterPro" id="IPR000571">
    <property type="entry name" value="Znf_CCCH"/>
</dbReference>
<dbReference type="InterPro" id="IPR000504">
    <property type="entry name" value="RRM_dom"/>
</dbReference>
<feature type="domain" description="C3H1-type" evidence="8">
    <location>
        <begin position="326"/>
        <end position="354"/>
    </location>
</feature>
<evidence type="ECO:0000256" key="4">
    <source>
        <dbReference type="PROSITE-ProRule" id="PRU00176"/>
    </source>
</evidence>
<dbReference type="Gene3D" id="3.30.70.330">
    <property type="match status" value="2"/>
</dbReference>
<dbReference type="GO" id="GO:0003723">
    <property type="term" value="F:RNA binding"/>
    <property type="evidence" value="ECO:0007669"/>
    <property type="project" value="UniProtKB-UniRule"/>
</dbReference>
<feature type="zinc finger region" description="C3H1-type" evidence="5">
    <location>
        <begin position="326"/>
        <end position="354"/>
    </location>
</feature>
<dbReference type="InterPro" id="IPR012677">
    <property type="entry name" value="Nucleotide-bd_a/b_plait_sf"/>
</dbReference>
<reference evidence="9 10" key="1">
    <citation type="submission" date="2024-10" db="EMBL/GenBank/DDBJ databases">
        <title>Updated reference genomes for cyclostephanoid diatoms.</title>
        <authorList>
            <person name="Roberts W.R."/>
            <person name="Alverson A.J."/>
        </authorList>
    </citation>
    <scope>NUCLEOTIDE SEQUENCE [LARGE SCALE GENOMIC DNA]</scope>
    <source>
        <strain evidence="9 10">AJA232-27</strain>
    </source>
</reference>
<dbReference type="PROSITE" id="PS50102">
    <property type="entry name" value="RRM"/>
    <property type="match status" value="2"/>
</dbReference>
<dbReference type="SMART" id="SM00360">
    <property type="entry name" value="RRM"/>
    <property type="match status" value="2"/>
</dbReference>
<dbReference type="PANTHER" id="PTHR15241:SF304">
    <property type="entry name" value="RRM DOMAIN-CONTAINING PROTEIN"/>
    <property type="match status" value="1"/>
</dbReference>